<keyword evidence="8" id="KW-1185">Reference proteome</keyword>
<evidence type="ECO:0000256" key="3">
    <source>
        <dbReference type="ARBA" id="ARBA00022630"/>
    </source>
</evidence>
<reference evidence="8" key="1">
    <citation type="journal article" date="2019" name="Int. J. Syst. Evol. Microbiol.">
        <title>The Global Catalogue of Microorganisms (GCM) 10K type strain sequencing project: providing services to taxonomists for standard genome sequencing and annotation.</title>
        <authorList>
            <consortium name="The Broad Institute Genomics Platform"/>
            <consortium name="The Broad Institute Genome Sequencing Center for Infectious Disease"/>
            <person name="Wu L."/>
            <person name="Ma J."/>
        </authorList>
    </citation>
    <scope>NUCLEOTIDE SEQUENCE [LARGE SCALE GENOMIC DNA]</scope>
    <source>
        <strain evidence="8">JCM 15442</strain>
    </source>
</reference>
<accession>A0ABQ2G267</accession>
<evidence type="ECO:0000313" key="8">
    <source>
        <dbReference type="Proteomes" id="UP000639973"/>
    </source>
</evidence>
<evidence type="ECO:0000313" key="7">
    <source>
        <dbReference type="EMBL" id="GGL71451.1"/>
    </source>
</evidence>
<evidence type="ECO:0000256" key="5">
    <source>
        <dbReference type="SAM" id="MobiDB-lite"/>
    </source>
</evidence>
<comment type="similarity">
    <text evidence="2">Belongs to the GMC oxidoreductase family.</text>
</comment>
<evidence type="ECO:0000256" key="4">
    <source>
        <dbReference type="ARBA" id="ARBA00022827"/>
    </source>
</evidence>
<gene>
    <name evidence="7" type="ORF">GCM10010840_06970</name>
</gene>
<comment type="cofactor">
    <cofactor evidence="1">
        <name>FAD</name>
        <dbReference type="ChEBI" id="CHEBI:57692"/>
    </cofactor>
</comment>
<dbReference type="InterPro" id="IPR036188">
    <property type="entry name" value="FAD/NAD-bd_sf"/>
</dbReference>
<dbReference type="SUPFAM" id="SSF51905">
    <property type="entry name" value="FAD/NAD(P)-binding domain"/>
    <property type="match status" value="1"/>
</dbReference>
<organism evidence="7 8">
    <name type="scientific">Deinococcus aerolatus</name>
    <dbReference type="NCBI Taxonomy" id="522487"/>
    <lineage>
        <taxon>Bacteria</taxon>
        <taxon>Thermotogati</taxon>
        <taxon>Deinococcota</taxon>
        <taxon>Deinococci</taxon>
        <taxon>Deinococcales</taxon>
        <taxon>Deinococcaceae</taxon>
        <taxon>Deinococcus</taxon>
    </lineage>
</organism>
<keyword evidence="4" id="KW-0274">FAD</keyword>
<feature type="region of interest" description="Disordered" evidence="5">
    <location>
        <begin position="1"/>
        <end position="28"/>
    </location>
</feature>
<evidence type="ECO:0000256" key="1">
    <source>
        <dbReference type="ARBA" id="ARBA00001974"/>
    </source>
</evidence>
<protein>
    <recommendedName>
        <fullName evidence="6">Glucose-methanol-choline oxidoreductase N-terminal domain-containing protein</fullName>
    </recommendedName>
</protein>
<dbReference type="EMBL" id="BMOL01000002">
    <property type="protein sequence ID" value="GGL71451.1"/>
    <property type="molecule type" value="Genomic_DNA"/>
</dbReference>
<evidence type="ECO:0000256" key="2">
    <source>
        <dbReference type="ARBA" id="ARBA00010790"/>
    </source>
</evidence>
<dbReference type="Gene3D" id="3.30.410.40">
    <property type="match status" value="1"/>
</dbReference>
<comment type="caution">
    <text evidence="7">The sequence shown here is derived from an EMBL/GenBank/DDBJ whole genome shotgun (WGS) entry which is preliminary data.</text>
</comment>
<keyword evidence="3" id="KW-0285">Flavoprotein</keyword>
<evidence type="ECO:0000259" key="6">
    <source>
        <dbReference type="Pfam" id="PF00732"/>
    </source>
</evidence>
<dbReference type="InterPro" id="IPR000172">
    <property type="entry name" value="GMC_OxRdtase_N"/>
</dbReference>
<feature type="domain" description="Glucose-methanol-choline oxidoreductase N-terminal" evidence="6">
    <location>
        <begin position="6"/>
        <end position="112"/>
    </location>
</feature>
<dbReference type="PANTHER" id="PTHR11552">
    <property type="entry name" value="GLUCOSE-METHANOL-CHOLINE GMC OXIDOREDUCTASE"/>
    <property type="match status" value="1"/>
</dbReference>
<dbReference type="Proteomes" id="UP000639973">
    <property type="component" value="Unassembled WGS sequence"/>
</dbReference>
<dbReference type="InterPro" id="IPR012132">
    <property type="entry name" value="GMC_OxRdtase"/>
</dbReference>
<sequence length="211" mass="22265">MDRYHVTQKGGARHSAACPALASSGPSRLEARTGAHITRILLEGKKAVGVEYLEGTETRQVMAGKGVILAAGAVTSPHPLMLSGAGERAQLEAGVEVLLDLPGVGQNLQDHLFVPVVCDTETPGLKDATGETQMTPVHVRAARHAVQKRGRDRWLHENSLLAARPGPLVSQRRGAVRGPRICRAGRSPFDLFPGREALPARAAGAMAVSAD</sequence>
<dbReference type="Pfam" id="PF00732">
    <property type="entry name" value="GMC_oxred_N"/>
    <property type="match status" value="1"/>
</dbReference>
<proteinExistence type="inferred from homology"/>
<dbReference type="PANTHER" id="PTHR11552:SF147">
    <property type="entry name" value="CHOLINE DEHYDROGENASE, MITOCHONDRIAL"/>
    <property type="match status" value="1"/>
</dbReference>
<name>A0ABQ2G267_9DEIO</name>
<dbReference type="Gene3D" id="3.50.50.60">
    <property type="entry name" value="FAD/NAD(P)-binding domain"/>
    <property type="match status" value="1"/>
</dbReference>